<dbReference type="NCBIfam" id="TIGR00254">
    <property type="entry name" value="GGDEF"/>
    <property type="match status" value="1"/>
</dbReference>
<reference evidence="5 6" key="1">
    <citation type="submission" date="2023-07" db="EMBL/GenBank/DDBJ databases">
        <title>Sorghum-associated microbial communities from plants grown in Nebraska, USA.</title>
        <authorList>
            <person name="Schachtman D."/>
        </authorList>
    </citation>
    <scope>NUCLEOTIDE SEQUENCE [LARGE SCALE GENOMIC DNA]</scope>
    <source>
        <strain evidence="5 6">BE310</strain>
    </source>
</reference>
<evidence type="ECO:0000256" key="1">
    <source>
        <dbReference type="ARBA" id="ARBA00012528"/>
    </source>
</evidence>
<comment type="caution">
    <text evidence="5">The sequence shown here is derived from an EMBL/GenBank/DDBJ whole genome shotgun (WGS) entry which is preliminary data.</text>
</comment>
<dbReference type="RefSeq" id="WP_056873599.1">
    <property type="nucleotide sequence ID" value="NZ_JAVDXQ010000002.1"/>
</dbReference>
<gene>
    <name evidence="5" type="ORF">J2X16_001315</name>
</gene>
<keyword evidence="6" id="KW-1185">Reference proteome</keyword>
<dbReference type="SUPFAM" id="SSF55073">
    <property type="entry name" value="Nucleotide cyclase"/>
    <property type="match status" value="1"/>
</dbReference>
<dbReference type="CDD" id="cd01949">
    <property type="entry name" value="GGDEF"/>
    <property type="match status" value="1"/>
</dbReference>
<dbReference type="Proteomes" id="UP001180536">
    <property type="component" value="Unassembled WGS sequence"/>
</dbReference>
<protein>
    <recommendedName>
        <fullName evidence="1">diguanylate cyclase</fullName>
        <ecNumber evidence="1">2.7.7.65</ecNumber>
    </recommendedName>
</protein>
<keyword evidence="3" id="KW-0812">Transmembrane</keyword>
<feature type="transmembrane region" description="Helical" evidence="3">
    <location>
        <begin position="217"/>
        <end position="234"/>
    </location>
</feature>
<dbReference type="InterPro" id="IPR000160">
    <property type="entry name" value="GGDEF_dom"/>
</dbReference>
<dbReference type="SUPFAM" id="SSF49785">
    <property type="entry name" value="Galactose-binding domain-like"/>
    <property type="match status" value="1"/>
</dbReference>
<dbReference type="PANTHER" id="PTHR45138">
    <property type="entry name" value="REGULATORY COMPONENTS OF SENSORY TRANSDUCTION SYSTEM"/>
    <property type="match status" value="1"/>
</dbReference>
<evidence type="ECO:0000313" key="5">
    <source>
        <dbReference type="EMBL" id="MDR7295976.1"/>
    </source>
</evidence>
<dbReference type="InterPro" id="IPR008979">
    <property type="entry name" value="Galactose-bd-like_sf"/>
</dbReference>
<evidence type="ECO:0000313" key="6">
    <source>
        <dbReference type="Proteomes" id="UP001180536"/>
    </source>
</evidence>
<dbReference type="Gene3D" id="3.30.70.270">
    <property type="match status" value="1"/>
</dbReference>
<dbReference type="PANTHER" id="PTHR45138:SF9">
    <property type="entry name" value="DIGUANYLATE CYCLASE DGCM-RELATED"/>
    <property type="match status" value="1"/>
</dbReference>
<dbReference type="EC" id="2.7.7.65" evidence="1"/>
<feature type="domain" description="GGDEF" evidence="4">
    <location>
        <begin position="281"/>
        <end position="410"/>
    </location>
</feature>
<name>A0ABU1Z5R9_9BURK</name>
<keyword evidence="3" id="KW-1133">Transmembrane helix</keyword>
<evidence type="ECO:0000259" key="4">
    <source>
        <dbReference type="PROSITE" id="PS50887"/>
    </source>
</evidence>
<evidence type="ECO:0000256" key="3">
    <source>
        <dbReference type="SAM" id="Phobius"/>
    </source>
</evidence>
<dbReference type="SMART" id="SM00267">
    <property type="entry name" value="GGDEF"/>
    <property type="match status" value="1"/>
</dbReference>
<organism evidence="5 6">
    <name type="scientific">Pelomonas aquatica</name>
    <dbReference type="NCBI Taxonomy" id="431058"/>
    <lineage>
        <taxon>Bacteria</taxon>
        <taxon>Pseudomonadati</taxon>
        <taxon>Pseudomonadota</taxon>
        <taxon>Betaproteobacteria</taxon>
        <taxon>Burkholderiales</taxon>
        <taxon>Sphaerotilaceae</taxon>
        <taxon>Roseateles</taxon>
    </lineage>
</organism>
<dbReference type="EMBL" id="JAVDXQ010000002">
    <property type="protein sequence ID" value="MDR7295976.1"/>
    <property type="molecule type" value="Genomic_DNA"/>
</dbReference>
<evidence type="ECO:0000256" key="2">
    <source>
        <dbReference type="ARBA" id="ARBA00034247"/>
    </source>
</evidence>
<comment type="catalytic activity">
    <reaction evidence="2">
        <text>2 GTP = 3',3'-c-di-GMP + 2 diphosphate</text>
        <dbReference type="Rhea" id="RHEA:24898"/>
        <dbReference type="ChEBI" id="CHEBI:33019"/>
        <dbReference type="ChEBI" id="CHEBI:37565"/>
        <dbReference type="ChEBI" id="CHEBI:58805"/>
        <dbReference type="EC" id="2.7.7.65"/>
    </reaction>
</comment>
<dbReference type="InterPro" id="IPR050469">
    <property type="entry name" value="Diguanylate_Cyclase"/>
</dbReference>
<keyword evidence="3" id="KW-0472">Membrane</keyword>
<accession>A0ABU1Z5R9</accession>
<sequence length="420" mass="47022">MGHKWRAEYGLLLAVLISLAAVQFSDIWLRQVRVIVPNEQLHPKLLSDQHNGGNSEVVRGSGPGLELLCTLRDRFSYPYCGMALQFDPHRLKGLDLSKVQRLRLWLEYKGPARTLRLQLRNASPAYGIPQSLPEAAKYNQIELNTDFGGVVEADLANFVVVNWWMTQFHIPPHLSRPEFDNVVALEISTGTEAPLGDYRFVLHKIEYETEWMSTERWYLAIINAWLVLALLYLLQRLMRVQRRSKQLAQLASTDALTGAFNRKGLEDVLAQAVADWRQHGHALGFVLIDIDHFKAVNDTIGHQAGDRVLAGLAELVRRHVRGQDLLGRWGGEEFLLVCRNTGLQQAVAIAEKLRARVAEHDFGDGVHITASFGVAAMHGERPLDQLFAAADAALYRAKAEGRNRVAAEGPSDTGADHQRA</sequence>
<proteinExistence type="predicted"/>
<dbReference type="InterPro" id="IPR043128">
    <property type="entry name" value="Rev_trsase/Diguanyl_cyclase"/>
</dbReference>
<dbReference type="PROSITE" id="PS50887">
    <property type="entry name" value="GGDEF"/>
    <property type="match status" value="1"/>
</dbReference>
<dbReference type="Pfam" id="PF00990">
    <property type="entry name" value="GGDEF"/>
    <property type="match status" value="1"/>
</dbReference>
<dbReference type="InterPro" id="IPR029787">
    <property type="entry name" value="Nucleotide_cyclase"/>
</dbReference>